<dbReference type="GO" id="GO:0008270">
    <property type="term" value="F:zinc ion binding"/>
    <property type="evidence" value="ECO:0007669"/>
    <property type="project" value="UniProtKB-KW"/>
</dbReference>
<dbReference type="Pfam" id="PF10058">
    <property type="entry name" value="Zn_ribbon_10"/>
    <property type="match status" value="1"/>
</dbReference>
<dbReference type="PANTHER" id="PTHR22166:SF12">
    <property type="entry name" value="ENDOPLASMIC RETICULUM JUNCTION FORMATION PROTEIN LUNAPARK"/>
    <property type="match status" value="1"/>
</dbReference>
<feature type="region of interest" description="Disordered" evidence="4">
    <location>
        <begin position="306"/>
        <end position="326"/>
    </location>
</feature>
<feature type="domain" description="Lunapark zinc ribbon" evidence="5">
    <location>
        <begin position="216"/>
        <end position="266"/>
    </location>
</feature>
<keyword evidence="2" id="KW-0862">Zinc</keyword>
<dbReference type="InterPro" id="IPR040115">
    <property type="entry name" value="Lnp"/>
</dbReference>
<evidence type="ECO:0000256" key="2">
    <source>
        <dbReference type="RuleBase" id="RU367073"/>
    </source>
</evidence>
<keyword evidence="3" id="KW-0175">Coiled coil</keyword>
<protein>
    <recommendedName>
        <fullName evidence="2">Endoplasmic reticulum junction formation protein lunapark</fullName>
    </recommendedName>
</protein>
<feature type="coiled-coil region" evidence="3">
    <location>
        <begin position="11"/>
        <end position="38"/>
    </location>
</feature>
<feature type="transmembrane region" description="Helical" evidence="2">
    <location>
        <begin position="46"/>
        <end position="64"/>
    </location>
</feature>
<keyword evidence="2" id="KW-0479">Metal-binding</keyword>
<dbReference type="PANTHER" id="PTHR22166">
    <property type="entry name" value="ENDOPLASMIC RETICULUM JUNCTION FORMATION PROTEIN LUNAPARK"/>
    <property type="match status" value="1"/>
</dbReference>
<evidence type="ECO:0000259" key="5">
    <source>
        <dbReference type="Pfam" id="PF10058"/>
    </source>
</evidence>
<keyword evidence="2" id="KW-0863">Zinc-finger</keyword>
<feature type="compositionally biased region" description="Acidic residues" evidence="4">
    <location>
        <begin position="306"/>
        <end position="315"/>
    </location>
</feature>
<dbReference type="GO" id="GO:0071788">
    <property type="term" value="P:endoplasmic reticulum tubular network maintenance"/>
    <property type="evidence" value="ECO:0007669"/>
    <property type="project" value="UniProtKB-UniRule"/>
</dbReference>
<keyword evidence="2" id="KW-1133">Transmembrane helix</keyword>
<keyword evidence="2" id="KW-0472">Membrane</keyword>
<evidence type="ECO:0000256" key="1">
    <source>
        <dbReference type="ARBA" id="ARBA00009940"/>
    </source>
</evidence>
<comment type="similarity">
    <text evidence="1 2">Belongs to the lunapark family.</text>
</comment>
<organism evidence="6">
    <name type="scientific">Cacopsylla melanoneura</name>
    <dbReference type="NCBI Taxonomy" id="428564"/>
    <lineage>
        <taxon>Eukaryota</taxon>
        <taxon>Metazoa</taxon>
        <taxon>Ecdysozoa</taxon>
        <taxon>Arthropoda</taxon>
        <taxon>Hexapoda</taxon>
        <taxon>Insecta</taxon>
        <taxon>Pterygota</taxon>
        <taxon>Neoptera</taxon>
        <taxon>Paraneoptera</taxon>
        <taxon>Hemiptera</taxon>
        <taxon>Sternorrhyncha</taxon>
        <taxon>Psylloidea</taxon>
        <taxon>Psyllidae</taxon>
        <taxon>Psyllinae</taxon>
        <taxon>Cacopsylla</taxon>
    </lineage>
</organism>
<reference evidence="6" key="1">
    <citation type="submission" date="2021-05" db="EMBL/GenBank/DDBJ databases">
        <authorList>
            <person name="Alioto T."/>
            <person name="Alioto T."/>
            <person name="Gomez Garrido J."/>
        </authorList>
    </citation>
    <scope>NUCLEOTIDE SEQUENCE</scope>
</reference>
<feature type="transmembrane region" description="Helical" evidence="2">
    <location>
        <begin position="70"/>
        <end position="91"/>
    </location>
</feature>
<keyword evidence="2" id="KW-0256">Endoplasmic reticulum</keyword>
<dbReference type="AlphaFoldDB" id="A0A8D8VBY3"/>
<dbReference type="GO" id="GO:0098826">
    <property type="term" value="C:endoplasmic reticulum tubular network membrane"/>
    <property type="evidence" value="ECO:0007669"/>
    <property type="project" value="UniProtKB-UniRule"/>
</dbReference>
<evidence type="ECO:0000256" key="4">
    <source>
        <dbReference type="SAM" id="MobiDB-lite"/>
    </source>
</evidence>
<comment type="subcellular location">
    <subcellularLocation>
        <location evidence="2">Endoplasmic reticulum membrane</location>
        <topology evidence="2">Multi-pass membrane protein</topology>
    </subcellularLocation>
</comment>
<keyword evidence="2" id="KW-0812">Transmembrane</keyword>
<dbReference type="InterPro" id="IPR019273">
    <property type="entry name" value="Lunapark_Znf"/>
</dbReference>
<feature type="region of interest" description="Disordered" evidence="4">
    <location>
        <begin position="391"/>
        <end position="445"/>
    </location>
</feature>
<comment type="function">
    <text evidence="2">Plays a role in determining ER morphology.</text>
</comment>
<dbReference type="EMBL" id="HBUF01361514">
    <property type="protein sequence ID" value="CAG6721029.1"/>
    <property type="molecule type" value="Transcribed_RNA"/>
</dbReference>
<dbReference type="EMBL" id="HBUF01678795">
    <property type="protein sequence ID" value="CAG6791967.1"/>
    <property type="molecule type" value="Transcribed_RNA"/>
</dbReference>
<comment type="domain">
    <text evidence="2">The C4-type zinc finger motif is necessary both for its ER three-way tubular junction localization and formation.</text>
</comment>
<proteinExistence type="inferred from homology"/>
<evidence type="ECO:0000313" key="6">
    <source>
        <dbReference type="EMBL" id="CAG6721029.1"/>
    </source>
</evidence>
<sequence length="445" mass="51315">MGLLISRFRKKKTSEEKLEDLSQSIQKIEQFLECEEDKLRIHVRQLVIYSIIIYVFIASIYFILDPTWGQKYMLLVLLLFPLTIFLIRKLLIHYYKWKIVRYKKKIDEHRKEKQKIIENVMETEIYKVAKRILEKYDVPYSSKRFTPFKSSAPSTPIPIPKPTPSSVTPYQSSIVSTDLRRRVPREAFFNQTNQLVSAQKATPTLVRPVIPESKGVFNKILEKFVGDGPNERYALICANCASHNGMALQEEFMYLSYRCVYCGYFNPAKKQRPMVPIVRNLIAIESGTSDSDSSGEKRPTLQITELEDSENETKEDENPIVVGSDVDTDKSRRISFSEQGLLANTIQHDENKENVHKAVVEEATQENVGIENNTKCEKESECEEKQCDAESKKLEEDKKHDVAEEEDTQNVVKEDKTEIPTDTVSPMEVDEDPSVEHANQKMEVS</sequence>
<accession>A0A8D8VBY3</accession>
<dbReference type="GO" id="GO:1903373">
    <property type="term" value="P:positive regulation of endoplasmic reticulum tubular network organization"/>
    <property type="evidence" value="ECO:0007669"/>
    <property type="project" value="UniProtKB-UniRule"/>
</dbReference>
<feature type="compositionally biased region" description="Basic and acidic residues" evidence="4">
    <location>
        <begin position="391"/>
        <end position="402"/>
    </location>
</feature>
<feature type="compositionally biased region" description="Basic and acidic residues" evidence="4">
    <location>
        <begin position="434"/>
        <end position="445"/>
    </location>
</feature>
<name>A0A8D8VBY3_9HEMI</name>
<evidence type="ECO:0000256" key="3">
    <source>
        <dbReference type="SAM" id="Coils"/>
    </source>
</evidence>